<dbReference type="EMBL" id="JBHULX010000004">
    <property type="protein sequence ID" value="MFD2590350.1"/>
    <property type="molecule type" value="Genomic_DNA"/>
</dbReference>
<organism evidence="1 2">
    <name type="scientific">Aquimarina hainanensis</name>
    <dbReference type="NCBI Taxonomy" id="1578017"/>
    <lineage>
        <taxon>Bacteria</taxon>
        <taxon>Pseudomonadati</taxon>
        <taxon>Bacteroidota</taxon>
        <taxon>Flavobacteriia</taxon>
        <taxon>Flavobacteriales</taxon>
        <taxon>Flavobacteriaceae</taxon>
        <taxon>Aquimarina</taxon>
    </lineage>
</organism>
<reference evidence="2" key="1">
    <citation type="journal article" date="2019" name="Int. J. Syst. Evol. Microbiol.">
        <title>The Global Catalogue of Microorganisms (GCM) 10K type strain sequencing project: providing services to taxonomists for standard genome sequencing and annotation.</title>
        <authorList>
            <consortium name="The Broad Institute Genomics Platform"/>
            <consortium name="The Broad Institute Genome Sequencing Center for Infectious Disease"/>
            <person name="Wu L."/>
            <person name="Ma J."/>
        </authorList>
    </citation>
    <scope>NUCLEOTIDE SEQUENCE [LARGE SCALE GENOMIC DNA]</scope>
    <source>
        <strain evidence="2">KCTC 42423</strain>
    </source>
</reference>
<comment type="caution">
    <text evidence="1">The sequence shown here is derived from an EMBL/GenBank/DDBJ whole genome shotgun (WGS) entry which is preliminary data.</text>
</comment>
<gene>
    <name evidence="1" type="ORF">ACFSTE_05865</name>
</gene>
<proteinExistence type="predicted"/>
<protein>
    <submittedName>
        <fullName evidence="1">Uncharacterized protein</fullName>
    </submittedName>
</protein>
<sequence>MPDYNQMTKEQLIEIVQHKDVTITSLYHLEQELRQNITDLEISTADKLINAVIKLPLEQQKKLPKKIRTDPIAIKAFTAFNYGGISCGNASDPDNPIDIR</sequence>
<evidence type="ECO:0000313" key="2">
    <source>
        <dbReference type="Proteomes" id="UP001597459"/>
    </source>
</evidence>
<accession>A0ABW5N4A5</accession>
<name>A0ABW5N4A5_9FLAO</name>
<keyword evidence="2" id="KW-1185">Reference proteome</keyword>
<evidence type="ECO:0000313" key="1">
    <source>
        <dbReference type="EMBL" id="MFD2590350.1"/>
    </source>
</evidence>
<dbReference type="Proteomes" id="UP001597459">
    <property type="component" value="Unassembled WGS sequence"/>
</dbReference>
<dbReference type="RefSeq" id="WP_378257677.1">
    <property type="nucleotide sequence ID" value="NZ_JBHSJV010000001.1"/>
</dbReference>